<feature type="domain" description="ATPase AAA-type core" evidence="1">
    <location>
        <begin position="27"/>
        <end position="376"/>
    </location>
</feature>
<dbReference type="GO" id="GO:0016887">
    <property type="term" value="F:ATP hydrolysis activity"/>
    <property type="evidence" value="ECO:0007669"/>
    <property type="project" value="InterPro"/>
</dbReference>
<sequence>MKLFLKAIEFEDYRNIKNGSRLIFEPITTLVGANESGKSNIIRAIQLLSEDFNENDTKMGSIRASRNEMPLLRYFFELKSKDLFGYFKQSIKNFRDKNLICLIVSGETNELMLSDQRFSLREIEYRNQWKNTSGQPMKFKARKGKEIELQQNEKIFGDNDNKFAIAKLARENKITKLTTEEIDSDVIDKIFKDFLPEIEYWEYDQDKHYLPDHVFWDKFLTAPDNFLPVKNLFLIACSEGNLTDFNTALSSFKGKDHEIQKYLDDVSKSLNKIIKKTWKQSNIELQLFYQTDKLRFDIYEGGRRTPPSVRSDGLKWFLSFLLDFRSRGELQNKIILFDQPGEKLHPGGQKELRERFTEIALKNQVIFATQSPFLIDRNSWSKVKFLQRKNGDPEIKQPTKYDVKNDELLRHSLGYSLADVGQANDFNIVVEGYTDQFLLLDIGRRLNEIASYLEKKPIINLNKIAIFDSRGFTTIKKRVDELLQANLHAIGLYDGDDVSKKRFSQDRKSKRFRNLLFSLDEIVDQNNYKTIEDLVPERLWEKSCKEYFKKNRSKLTKKNFCHPRWGKIKEWYKNNYNTEITRKEKESLWEVIFDNWDQYFDSVKDISKISEINITKQALESLAKKVARGKNK</sequence>
<dbReference type="SUPFAM" id="SSF52540">
    <property type="entry name" value="P-loop containing nucleoside triphosphate hydrolases"/>
    <property type="match status" value="1"/>
</dbReference>
<dbReference type="AlphaFoldDB" id="A0A0F9VFR2"/>
<dbReference type="GO" id="GO:0005524">
    <property type="term" value="F:ATP binding"/>
    <property type="evidence" value="ECO:0007669"/>
    <property type="project" value="InterPro"/>
</dbReference>
<dbReference type="PANTHER" id="PTHR43581:SF4">
    <property type="entry name" value="ATP_GTP PHOSPHATASE"/>
    <property type="match status" value="1"/>
</dbReference>
<dbReference type="Gene3D" id="3.40.50.300">
    <property type="entry name" value="P-loop containing nucleotide triphosphate hydrolases"/>
    <property type="match status" value="2"/>
</dbReference>
<reference evidence="2" key="1">
    <citation type="journal article" date="2015" name="Nature">
        <title>Complex archaea that bridge the gap between prokaryotes and eukaryotes.</title>
        <authorList>
            <person name="Spang A."/>
            <person name="Saw J.H."/>
            <person name="Jorgensen S.L."/>
            <person name="Zaremba-Niedzwiedzka K."/>
            <person name="Martijn J."/>
            <person name="Lind A.E."/>
            <person name="van Eijk R."/>
            <person name="Schleper C."/>
            <person name="Guy L."/>
            <person name="Ettema T.J."/>
        </authorList>
    </citation>
    <scope>NUCLEOTIDE SEQUENCE</scope>
</reference>
<dbReference type="InterPro" id="IPR051396">
    <property type="entry name" value="Bact_Antivir_Def_Nuclease"/>
</dbReference>
<comment type="caution">
    <text evidence="2">The sequence shown here is derived from an EMBL/GenBank/DDBJ whole genome shotgun (WGS) entry which is preliminary data.</text>
</comment>
<dbReference type="EMBL" id="LAZR01000029">
    <property type="protein sequence ID" value="KKO02865.1"/>
    <property type="molecule type" value="Genomic_DNA"/>
</dbReference>
<proteinExistence type="predicted"/>
<name>A0A0F9VFR2_9ZZZZ</name>
<organism evidence="2">
    <name type="scientific">marine sediment metagenome</name>
    <dbReference type="NCBI Taxonomy" id="412755"/>
    <lineage>
        <taxon>unclassified sequences</taxon>
        <taxon>metagenomes</taxon>
        <taxon>ecological metagenomes</taxon>
    </lineage>
</organism>
<dbReference type="Pfam" id="PF13304">
    <property type="entry name" value="AAA_21"/>
    <property type="match status" value="1"/>
</dbReference>
<gene>
    <name evidence="2" type="ORF">LCGC14_0103150</name>
</gene>
<dbReference type="PANTHER" id="PTHR43581">
    <property type="entry name" value="ATP/GTP PHOSPHATASE"/>
    <property type="match status" value="1"/>
</dbReference>
<dbReference type="InterPro" id="IPR003959">
    <property type="entry name" value="ATPase_AAA_core"/>
</dbReference>
<protein>
    <recommendedName>
        <fullName evidence="1">ATPase AAA-type core domain-containing protein</fullName>
    </recommendedName>
</protein>
<evidence type="ECO:0000313" key="2">
    <source>
        <dbReference type="EMBL" id="KKO02865.1"/>
    </source>
</evidence>
<dbReference type="InterPro" id="IPR027417">
    <property type="entry name" value="P-loop_NTPase"/>
</dbReference>
<accession>A0A0F9VFR2</accession>
<evidence type="ECO:0000259" key="1">
    <source>
        <dbReference type="Pfam" id="PF13304"/>
    </source>
</evidence>